<dbReference type="Proteomes" id="UP000197019">
    <property type="component" value="Chromosome"/>
</dbReference>
<dbReference type="KEGG" id="mpsy:CEK71_03790"/>
<reference evidence="3 4" key="1">
    <citation type="submission" date="2017-06" db="EMBL/GenBank/DDBJ databases">
        <title>Genome Sequencing of the methanotroph Methylovulum psychrotolerants str. HV10-M2 isolated from a high-altitude environment.</title>
        <authorList>
            <person name="Mateos-Rivera A."/>
        </authorList>
    </citation>
    <scope>NUCLEOTIDE SEQUENCE [LARGE SCALE GENOMIC DNA]</scope>
    <source>
        <strain evidence="3 4">HV10_M2</strain>
    </source>
</reference>
<protein>
    <submittedName>
        <fullName evidence="3">Acetoin utilization protein</fullName>
    </submittedName>
</protein>
<dbReference type="PRINTS" id="PR01270">
    <property type="entry name" value="HDASUPER"/>
</dbReference>
<dbReference type="InterPro" id="IPR000286">
    <property type="entry name" value="HDACs"/>
</dbReference>
<accession>A0A1Z4BVB9</accession>
<dbReference type="SUPFAM" id="SSF52768">
    <property type="entry name" value="Arginase/deacetylase"/>
    <property type="match status" value="1"/>
</dbReference>
<dbReference type="InterPro" id="IPR023801">
    <property type="entry name" value="His_deacetylse_dom"/>
</dbReference>
<feature type="domain" description="Histone deacetylase" evidence="2">
    <location>
        <begin position="20"/>
        <end position="305"/>
    </location>
</feature>
<dbReference type="PANTHER" id="PTHR10625:SF10">
    <property type="entry name" value="HISTONE DEACETYLASE HDAC1"/>
    <property type="match status" value="1"/>
</dbReference>
<dbReference type="Pfam" id="PF00850">
    <property type="entry name" value="Hist_deacetyl"/>
    <property type="match status" value="1"/>
</dbReference>
<gene>
    <name evidence="3" type="ORF">CEK71_03790</name>
</gene>
<dbReference type="RefSeq" id="WP_088618137.1">
    <property type="nucleotide sequence ID" value="NZ_CP022129.1"/>
</dbReference>
<dbReference type="EMBL" id="CP022129">
    <property type="protein sequence ID" value="ASF45254.1"/>
    <property type="molecule type" value="Genomic_DNA"/>
</dbReference>
<dbReference type="PANTHER" id="PTHR10625">
    <property type="entry name" value="HISTONE DEACETYLASE HDAC1-RELATED"/>
    <property type="match status" value="1"/>
</dbReference>
<evidence type="ECO:0000313" key="3">
    <source>
        <dbReference type="EMBL" id="ASF45254.1"/>
    </source>
</evidence>
<name>A0A1Z4BVB9_9GAMM</name>
<dbReference type="GO" id="GO:0040029">
    <property type="term" value="P:epigenetic regulation of gene expression"/>
    <property type="evidence" value="ECO:0007669"/>
    <property type="project" value="TreeGrafter"/>
</dbReference>
<proteinExistence type="inferred from homology"/>
<dbReference type="CDD" id="cd11599">
    <property type="entry name" value="HDAC_classII_2"/>
    <property type="match status" value="1"/>
</dbReference>
<dbReference type="Gene3D" id="3.40.800.20">
    <property type="entry name" value="Histone deacetylase domain"/>
    <property type="match status" value="1"/>
</dbReference>
<evidence type="ECO:0000256" key="1">
    <source>
        <dbReference type="ARBA" id="ARBA00005947"/>
    </source>
</evidence>
<evidence type="ECO:0000313" key="4">
    <source>
        <dbReference type="Proteomes" id="UP000197019"/>
    </source>
</evidence>
<evidence type="ECO:0000259" key="2">
    <source>
        <dbReference type="Pfam" id="PF00850"/>
    </source>
</evidence>
<sequence>MRTLYYSHPDFLQHLTGVGHPECPMRLWGINRVLQEPEFAGLVRVEPPMGTEQQVHLVHPPEHIAHLRAELPAEGQQPLDNDTILSPGSLTAAFRAVGAVCDAVDQVLIGAADNAFCAVRPPGHHAEPEQAMGFCLFNNVAIAAEYARQHYQLERIAIVDFDVHHGNGTQACFARQPQVLYISSHEMPQYPGTGYATETGVGNIINIPFRAGEAGAALRDKYQALVFPALEAFQPQLLLLSAGFDAHENDPLAGLAWVEDDYRWLTEALVDVAARHCQGRVISVLEGGYNIKDLAMSAAAHVRVLMGA</sequence>
<dbReference type="GO" id="GO:0004407">
    <property type="term" value="F:histone deacetylase activity"/>
    <property type="evidence" value="ECO:0007669"/>
    <property type="project" value="TreeGrafter"/>
</dbReference>
<organism evidence="3 4">
    <name type="scientific">Methylovulum psychrotolerans</name>
    <dbReference type="NCBI Taxonomy" id="1704499"/>
    <lineage>
        <taxon>Bacteria</taxon>
        <taxon>Pseudomonadati</taxon>
        <taxon>Pseudomonadota</taxon>
        <taxon>Gammaproteobacteria</taxon>
        <taxon>Methylococcales</taxon>
        <taxon>Methylococcaceae</taxon>
        <taxon>Methylovulum</taxon>
    </lineage>
</organism>
<dbReference type="InterPro" id="IPR037138">
    <property type="entry name" value="His_deacetylse_dom_sf"/>
</dbReference>
<dbReference type="AlphaFoldDB" id="A0A1Z4BVB9"/>
<dbReference type="OrthoDB" id="9808367at2"/>
<dbReference type="InterPro" id="IPR023696">
    <property type="entry name" value="Ureohydrolase_dom_sf"/>
</dbReference>
<comment type="similarity">
    <text evidence="1">Belongs to the histone deacetylase family.</text>
</comment>
<keyword evidence="4" id="KW-1185">Reference proteome</keyword>